<dbReference type="VEuPathDB" id="FungiDB:RO3G_10622"/>
<evidence type="ECO:0000313" key="2">
    <source>
        <dbReference type="Proteomes" id="UP000009138"/>
    </source>
</evidence>
<protein>
    <submittedName>
        <fullName evidence="1">Uncharacterized protein</fullName>
    </submittedName>
</protein>
<dbReference type="Proteomes" id="UP000009138">
    <property type="component" value="Unassembled WGS sequence"/>
</dbReference>
<dbReference type="RefSeq" id="XP_067521308.1">
    <property type="nucleotide sequence ID" value="XM_067665207.1"/>
</dbReference>
<dbReference type="InParanoid" id="I1CBT2"/>
<keyword evidence="2" id="KW-1185">Reference proteome</keyword>
<evidence type="ECO:0000313" key="1">
    <source>
        <dbReference type="EMBL" id="EIE85912.1"/>
    </source>
</evidence>
<gene>
    <name evidence="1" type="ORF">RO3G_10622</name>
</gene>
<organism evidence="1 2">
    <name type="scientific">Rhizopus delemar (strain RA 99-880 / ATCC MYA-4621 / FGSC 9543 / NRRL 43880)</name>
    <name type="common">Mucormycosis agent</name>
    <name type="synonym">Rhizopus arrhizus var. delemar</name>
    <dbReference type="NCBI Taxonomy" id="246409"/>
    <lineage>
        <taxon>Eukaryota</taxon>
        <taxon>Fungi</taxon>
        <taxon>Fungi incertae sedis</taxon>
        <taxon>Mucoromycota</taxon>
        <taxon>Mucoromycotina</taxon>
        <taxon>Mucoromycetes</taxon>
        <taxon>Mucorales</taxon>
        <taxon>Mucorineae</taxon>
        <taxon>Rhizopodaceae</taxon>
        <taxon>Rhizopus</taxon>
    </lineage>
</organism>
<sequence length="57" mass="6309">MLEFTKKHSEKYGSVFHMHLHGQIITVVGADDAPEAFTHPDLSFLAGQVEVMLQKAA</sequence>
<dbReference type="EMBL" id="CH476739">
    <property type="protein sequence ID" value="EIE85912.1"/>
    <property type="molecule type" value="Genomic_DNA"/>
</dbReference>
<dbReference type="GeneID" id="93617588"/>
<dbReference type="STRING" id="246409.I1CBT2"/>
<reference evidence="1 2" key="1">
    <citation type="journal article" date="2009" name="PLoS Genet.">
        <title>Genomic analysis of the basal lineage fungus Rhizopus oryzae reveals a whole-genome duplication.</title>
        <authorList>
            <person name="Ma L.-J."/>
            <person name="Ibrahim A.S."/>
            <person name="Skory C."/>
            <person name="Grabherr M.G."/>
            <person name="Burger G."/>
            <person name="Butler M."/>
            <person name="Elias M."/>
            <person name="Idnurm A."/>
            <person name="Lang B.F."/>
            <person name="Sone T."/>
            <person name="Abe A."/>
            <person name="Calvo S.E."/>
            <person name="Corrochano L.M."/>
            <person name="Engels R."/>
            <person name="Fu J."/>
            <person name="Hansberg W."/>
            <person name="Kim J.-M."/>
            <person name="Kodira C.D."/>
            <person name="Koehrsen M.J."/>
            <person name="Liu B."/>
            <person name="Miranda-Saavedra D."/>
            <person name="O'Leary S."/>
            <person name="Ortiz-Castellanos L."/>
            <person name="Poulter R."/>
            <person name="Rodriguez-Romero J."/>
            <person name="Ruiz-Herrera J."/>
            <person name="Shen Y.-Q."/>
            <person name="Zeng Q."/>
            <person name="Galagan J."/>
            <person name="Birren B.W."/>
            <person name="Cuomo C.A."/>
            <person name="Wickes B.L."/>
        </authorList>
    </citation>
    <scope>NUCLEOTIDE SEQUENCE [LARGE SCALE GENOMIC DNA]</scope>
    <source>
        <strain evidence="2">RA 99-880 / ATCC MYA-4621 / FGSC 9543 / NRRL 43880</strain>
    </source>
</reference>
<proteinExistence type="predicted"/>
<dbReference type="AlphaFoldDB" id="I1CBT2"/>
<dbReference type="OMA" id="AFKMHLH"/>
<accession>I1CBT2</accession>
<name>I1CBT2_RHIO9</name>